<dbReference type="EMBL" id="RSDW01000001">
    <property type="protein sequence ID" value="RSL16926.1"/>
    <property type="molecule type" value="Genomic_DNA"/>
</dbReference>
<reference evidence="2 3" key="1">
    <citation type="submission" date="2018-12" db="EMBL/GenBank/DDBJ databases">
        <title>Sequencing of bacterial isolates from soil warming experiment in Harvard Forest, Massachusetts, USA.</title>
        <authorList>
            <person name="Deangelis K."/>
        </authorList>
    </citation>
    <scope>NUCLEOTIDE SEQUENCE [LARGE SCALE GENOMIC DNA]</scope>
    <source>
        <strain evidence="2 3">EB153</strain>
    </source>
</reference>
<gene>
    <name evidence="2" type="ORF">EDE15_2453</name>
</gene>
<protein>
    <submittedName>
        <fullName evidence="2">Putative secreted protein with PEP-CTERM sorting signal</fullName>
    </submittedName>
</protein>
<accession>A0A3R9NXE7</accession>
<proteinExistence type="predicted"/>
<dbReference type="AlphaFoldDB" id="A0A3R9NXE7"/>
<keyword evidence="3" id="KW-1185">Reference proteome</keyword>
<comment type="caution">
    <text evidence="2">The sequence shown here is derived from an EMBL/GenBank/DDBJ whole genome shotgun (WGS) entry which is preliminary data.</text>
</comment>
<keyword evidence="1" id="KW-0732">Signal</keyword>
<evidence type="ECO:0000313" key="3">
    <source>
        <dbReference type="Proteomes" id="UP000269669"/>
    </source>
</evidence>
<sequence length="274" mass="27869">MALSGSVLLLFLLAISTSCFSDTIPYGAEVSGEVGAACAGANESYEGGGVGLRMADGEQSTMHSCPDGRFGMASANSIGTTQGSLHAFAAASGNAGTNGEATFADASAYANFSNYLDFMPPADNPLSSGTIIFGMRVDGGLNGGNAGATACVDVIEFNIFECKSVSTISGDQGPTSFVVSAGITLTGPHSPILLTESLNVSASAGIGYPDSSADFGRTAEAFLELPPGWTFTSASGDFLSAAPVPEPGTFLPIGIIGLLACFRWRQPRGHYESR</sequence>
<feature type="chain" id="PRO_5018526319" evidence="1">
    <location>
        <begin position="22"/>
        <end position="274"/>
    </location>
</feature>
<name>A0A3R9NXE7_9BACT</name>
<feature type="signal peptide" evidence="1">
    <location>
        <begin position="1"/>
        <end position="21"/>
    </location>
</feature>
<evidence type="ECO:0000256" key="1">
    <source>
        <dbReference type="SAM" id="SignalP"/>
    </source>
</evidence>
<dbReference type="Proteomes" id="UP000269669">
    <property type="component" value="Unassembled WGS sequence"/>
</dbReference>
<organism evidence="2 3">
    <name type="scientific">Edaphobacter aggregans</name>
    <dbReference type="NCBI Taxonomy" id="570835"/>
    <lineage>
        <taxon>Bacteria</taxon>
        <taxon>Pseudomonadati</taxon>
        <taxon>Acidobacteriota</taxon>
        <taxon>Terriglobia</taxon>
        <taxon>Terriglobales</taxon>
        <taxon>Acidobacteriaceae</taxon>
        <taxon>Edaphobacter</taxon>
    </lineage>
</organism>
<evidence type="ECO:0000313" key="2">
    <source>
        <dbReference type="EMBL" id="RSL16926.1"/>
    </source>
</evidence>